<dbReference type="GO" id="GO:0005654">
    <property type="term" value="C:nucleoplasm"/>
    <property type="evidence" value="ECO:0007669"/>
    <property type="project" value="TreeGrafter"/>
</dbReference>
<keyword evidence="6" id="KW-0862">Zinc</keyword>
<dbReference type="FunFam" id="3.30.160.60:FF:000100">
    <property type="entry name" value="Zinc finger 45-like"/>
    <property type="match status" value="1"/>
</dbReference>
<dbReference type="AlphaFoldDB" id="A0A8J5KJQ4"/>
<name>A0A8J5KJQ4_HOMAM</name>
<keyword evidence="5 11" id="KW-0863">Zinc-finger</keyword>
<dbReference type="InterPro" id="IPR013087">
    <property type="entry name" value="Znf_C2H2_type"/>
</dbReference>
<dbReference type="PROSITE" id="PS50157">
    <property type="entry name" value="ZINC_FINGER_C2H2_2"/>
    <property type="match status" value="2"/>
</dbReference>
<evidence type="ECO:0000256" key="5">
    <source>
        <dbReference type="ARBA" id="ARBA00022771"/>
    </source>
</evidence>
<dbReference type="GO" id="GO:0002682">
    <property type="term" value="P:regulation of immune system process"/>
    <property type="evidence" value="ECO:0007669"/>
    <property type="project" value="TreeGrafter"/>
</dbReference>
<feature type="domain" description="C2H2-type" evidence="12">
    <location>
        <begin position="117"/>
        <end position="141"/>
    </location>
</feature>
<dbReference type="GO" id="GO:0001227">
    <property type="term" value="F:DNA-binding transcription repressor activity, RNA polymerase II-specific"/>
    <property type="evidence" value="ECO:0007669"/>
    <property type="project" value="TreeGrafter"/>
</dbReference>
<keyword evidence="7" id="KW-0805">Transcription regulation</keyword>
<evidence type="ECO:0000256" key="10">
    <source>
        <dbReference type="ARBA" id="ARBA00023242"/>
    </source>
</evidence>
<dbReference type="SUPFAM" id="SSF57667">
    <property type="entry name" value="beta-beta-alpha zinc fingers"/>
    <property type="match status" value="1"/>
</dbReference>
<keyword evidence="10" id="KW-0539">Nucleus</keyword>
<evidence type="ECO:0000259" key="12">
    <source>
        <dbReference type="PROSITE" id="PS50157"/>
    </source>
</evidence>
<dbReference type="FunFam" id="3.30.160.60:FF:001480">
    <property type="entry name" value="Si:cabz01071911.3"/>
    <property type="match status" value="1"/>
</dbReference>
<sequence>MAREGTQQDTLDSQHSIIQVTDKEDFKCEEFDENESKYIPTQHMTVISEENKFKCEEPSKICITEGHEAAGSVGNLRKHMVFHTGEKNFKCEECGKCFYKKTHLKQHMFAHTGKRNFSCAECGKSFFRKEYLKKHIATHTS</sequence>
<dbReference type="InterPro" id="IPR036236">
    <property type="entry name" value="Znf_C2H2_sf"/>
</dbReference>
<dbReference type="SMART" id="SM00355">
    <property type="entry name" value="ZnF_C2H2"/>
    <property type="match status" value="2"/>
</dbReference>
<dbReference type="Proteomes" id="UP000747542">
    <property type="component" value="Unassembled WGS sequence"/>
</dbReference>
<dbReference type="Pfam" id="PF00096">
    <property type="entry name" value="zf-C2H2"/>
    <property type="match status" value="2"/>
</dbReference>
<evidence type="ECO:0000256" key="6">
    <source>
        <dbReference type="ARBA" id="ARBA00022833"/>
    </source>
</evidence>
<keyword evidence="14" id="KW-1185">Reference proteome</keyword>
<reference evidence="13" key="1">
    <citation type="journal article" date="2021" name="Sci. Adv.">
        <title>The American lobster genome reveals insights on longevity, neural, and immune adaptations.</title>
        <authorList>
            <person name="Polinski J.M."/>
            <person name="Zimin A.V."/>
            <person name="Clark K.F."/>
            <person name="Kohn A.B."/>
            <person name="Sadowski N."/>
            <person name="Timp W."/>
            <person name="Ptitsyn A."/>
            <person name="Khanna P."/>
            <person name="Romanova D.Y."/>
            <person name="Williams P."/>
            <person name="Greenwood S.J."/>
            <person name="Moroz L.L."/>
            <person name="Walt D.R."/>
            <person name="Bodnar A.G."/>
        </authorList>
    </citation>
    <scope>NUCLEOTIDE SEQUENCE</scope>
    <source>
        <strain evidence="13">GMGI-L3</strain>
    </source>
</reference>
<evidence type="ECO:0000256" key="9">
    <source>
        <dbReference type="ARBA" id="ARBA00023163"/>
    </source>
</evidence>
<dbReference type="GO" id="GO:0000978">
    <property type="term" value="F:RNA polymerase II cis-regulatory region sequence-specific DNA binding"/>
    <property type="evidence" value="ECO:0007669"/>
    <property type="project" value="TreeGrafter"/>
</dbReference>
<evidence type="ECO:0000256" key="7">
    <source>
        <dbReference type="ARBA" id="ARBA00023015"/>
    </source>
</evidence>
<evidence type="ECO:0000256" key="2">
    <source>
        <dbReference type="ARBA" id="ARBA00006991"/>
    </source>
</evidence>
<protein>
    <submittedName>
        <fullName evidence="13">Zinc finger protein 257-like 2</fullName>
    </submittedName>
</protein>
<comment type="subcellular location">
    <subcellularLocation>
        <location evidence="1">Nucleus</location>
    </subcellularLocation>
</comment>
<keyword evidence="4" id="KW-0677">Repeat</keyword>
<accession>A0A8J5KJQ4</accession>
<evidence type="ECO:0000313" key="13">
    <source>
        <dbReference type="EMBL" id="KAG7169509.1"/>
    </source>
</evidence>
<keyword evidence="8" id="KW-0238">DNA-binding</keyword>
<gene>
    <name evidence="13" type="primary">Znf257-L2</name>
    <name evidence="13" type="ORF">Hamer_G024340</name>
</gene>
<feature type="domain" description="C2H2-type" evidence="12">
    <location>
        <begin position="89"/>
        <end position="116"/>
    </location>
</feature>
<comment type="caution">
    <text evidence="13">The sequence shown here is derived from an EMBL/GenBank/DDBJ whole genome shotgun (WGS) entry which is preliminary data.</text>
</comment>
<proteinExistence type="inferred from homology"/>
<dbReference type="PANTHER" id="PTHR24399:SF54">
    <property type="entry name" value="GASTRULA ZINC FINGER PROTEIN XLCGF26.1-LIKE-RELATED"/>
    <property type="match status" value="1"/>
</dbReference>
<evidence type="ECO:0000256" key="1">
    <source>
        <dbReference type="ARBA" id="ARBA00004123"/>
    </source>
</evidence>
<dbReference type="Gene3D" id="3.30.160.60">
    <property type="entry name" value="Classic Zinc Finger"/>
    <property type="match status" value="2"/>
</dbReference>
<dbReference type="GO" id="GO:0008270">
    <property type="term" value="F:zinc ion binding"/>
    <property type="evidence" value="ECO:0007669"/>
    <property type="project" value="UniProtKB-KW"/>
</dbReference>
<dbReference type="PANTHER" id="PTHR24399">
    <property type="entry name" value="ZINC FINGER AND BTB DOMAIN-CONTAINING"/>
    <property type="match status" value="1"/>
</dbReference>
<evidence type="ECO:0000313" key="14">
    <source>
        <dbReference type="Proteomes" id="UP000747542"/>
    </source>
</evidence>
<dbReference type="EMBL" id="JAHLQT010016225">
    <property type="protein sequence ID" value="KAG7169509.1"/>
    <property type="molecule type" value="Genomic_DNA"/>
</dbReference>
<evidence type="ECO:0000256" key="8">
    <source>
        <dbReference type="ARBA" id="ARBA00023125"/>
    </source>
</evidence>
<organism evidence="13 14">
    <name type="scientific">Homarus americanus</name>
    <name type="common">American lobster</name>
    <dbReference type="NCBI Taxonomy" id="6706"/>
    <lineage>
        <taxon>Eukaryota</taxon>
        <taxon>Metazoa</taxon>
        <taxon>Ecdysozoa</taxon>
        <taxon>Arthropoda</taxon>
        <taxon>Crustacea</taxon>
        <taxon>Multicrustacea</taxon>
        <taxon>Malacostraca</taxon>
        <taxon>Eumalacostraca</taxon>
        <taxon>Eucarida</taxon>
        <taxon>Decapoda</taxon>
        <taxon>Pleocyemata</taxon>
        <taxon>Astacidea</taxon>
        <taxon>Nephropoidea</taxon>
        <taxon>Nephropidae</taxon>
        <taxon>Homarus</taxon>
    </lineage>
</organism>
<dbReference type="GO" id="GO:0001817">
    <property type="term" value="P:regulation of cytokine production"/>
    <property type="evidence" value="ECO:0007669"/>
    <property type="project" value="TreeGrafter"/>
</dbReference>
<keyword evidence="9" id="KW-0804">Transcription</keyword>
<keyword evidence="3" id="KW-0479">Metal-binding</keyword>
<comment type="similarity">
    <text evidence="2">Belongs to the krueppel C2H2-type zinc-finger protein family.</text>
</comment>
<evidence type="ECO:0000256" key="11">
    <source>
        <dbReference type="PROSITE-ProRule" id="PRU00042"/>
    </source>
</evidence>
<evidence type="ECO:0000256" key="4">
    <source>
        <dbReference type="ARBA" id="ARBA00022737"/>
    </source>
</evidence>
<dbReference type="PROSITE" id="PS00028">
    <property type="entry name" value="ZINC_FINGER_C2H2_1"/>
    <property type="match status" value="2"/>
</dbReference>
<evidence type="ECO:0000256" key="3">
    <source>
        <dbReference type="ARBA" id="ARBA00022723"/>
    </source>
</evidence>